<dbReference type="Proteomes" id="UP000575898">
    <property type="component" value="Unassembled WGS sequence"/>
</dbReference>
<reference evidence="1 2" key="1">
    <citation type="submission" date="2020-08" db="EMBL/GenBank/DDBJ databases">
        <title>Genomic Encyclopedia of Type Strains, Phase IV (KMG-IV): sequencing the most valuable type-strain genomes for metagenomic binning, comparative biology and taxonomic classification.</title>
        <authorList>
            <person name="Goeker M."/>
        </authorList>
    </citation>
    <scope>NUCLEOTIDE SEQUENCE [LARGE SCALE GENOMIC DNA]</scope>
    <source>
        <strain evidence="1 2">DSM 27165</strain>
    </source>
</reference>
<organism evidence="1 2">
    <name type="scientific">Chitinivorax tropicus</name>
    <dbReference type="NCBI Taxonomy" id="714531"/>
    <lineage>
        <taxon>Bacteria</taxon>
        <taxon>Pseudomonadati</taxon>
        <taxon>Pseudomonadota</taxon>
        <taxon>Betaproteobacteria</taxon>
        <taxon>Chitinivorax</taxon>
    </lineage>
</organism>
<keyword evidence="2" id="KW-1185">Reference proteome</keyword>
<evidence type="ECO:0000313" key="1">
    <source>
        <dbReference type="EMBL" id="MBB5019273.1"/>
    </source>
</evidence>
<evidence type="ECO:0000313" key="2">
    <source>
        <dbReference type="Proteomes" id="UP000575898"/>
    </source>
</evidence>
<name>A0A840MSL7_9PROT</name>
<dbReference type="RefSeq" id="WP_184039842.1">
    <property type="nucleotide sequence ID" value="NZ_JACHHY010000015.1"/>
</dbReference>
<gene>
    <name evidence="1" type="ORF">HNQ59_002571</name>
</gene>
<protein>
    <submittedName>
        <fullName evidence="1">Uncharacterized protein</fullName>
    </submittedName>
</protein>
<proteinExistence type="predicted"/>
<dbReference type="AlphaFoldDB" id="A0A840MSL7"/>
<accession>A0A840MSL7</accession>
<dbReference type="InterPro" id="IPR050026">
    <property type="entry name" value="PHA_gran_PhaM_N"/>
</dbReference>
<comment type="caution">
    <text evidence="1">The sequence shown here is derived from an EMBL/GenBank/DDBJ whole genome shotgun (WGS) entry which is preliminary data.</text>
</comment>
<dbReference type="EMBL" id="JACHHY010000015">
    <property type="protein sequence ID" value="MBB5019273.1"/>
    <property type="molecule type" value="Genomic_DNA"/>
</dbReference>
<sequence length="88" mass="10045">MADPFNPNDAFNFFRNLWKPLEAPMQAMFPPVSEEELDRKIQELKVVESWLVANVNMLQMTIKTLELQKAAFAAMKPADKPKADPGRP</sequence>
<dbReference type="NCBIfam" id="NF043076">
    <property type="entry name" value="PHA_gran_PhaM"/>
    <property type="match status" value="1"/>
</dbReference>